<dbReference type="AlphaFoldDB" id="A0A1E3GZT2"/>
<keyword evidence="1" id="KW-1188">Viral release from host cell</keyword>
<feature type="transmembrane region" description="Helical" evidence="3">
    <location>
        <begin position="562"/>
        <end position="583"/>
    </location>
</feature>
<feature type="transmembrane region" description="Helical" evidence="3">
    <location>
        <begin position="535"/>
        <end position="555"/>
    </location>
</feature>
<evidence type="ECO:0000313" key="6">
    <source>
        <dbReference type="Proteomes" id="UP000094622"/>
    </source>
</evidence>
<feature type="domain" description="Phage tail tape measure protein" evidence="4">
    <location>
        <begin position="84"/>
        <end position="284"/>
    </location>
</feature>
<dbReference type="InterPro" id="IPR010090">
    <property type="entry name" value="Phage_tape_meas"/>
</dbReference>
<name>A0A1E3GZT2_9HYPH</name>
<protein>
    <submittedName>
        <fullName evidence="5">Phage-related minor tail protein</fullName>
    </submittedName>
</protein>
<dbReference type="OrthoDB" id="7592271at2"/>
<dbReference type="Proteomes" id="UP000094622">
    <property type="component" value="Unassembled WGS sequence"/>
</dbReference>
<evidence type="ECO:0000256" key="1">
    <source>
        <dbReference type="ARBA" id="ARBA00022612"/>
    </source>
</evidence>
<dbReference type="RefSeq" id="WP_069307568.1">
    <property type="nucleotide sequence ID" value="NZ_MCRJ01000085.1"/>
</dbReference>
<keyword evidence="6" id="KW-1185">Reference proteome</keyword>
<evidence type="ECO:0000259" key="4">
    <source>
        <dbReference type="Pfam" id="PF10145"/>
    </source>
</evidence>
<feature type="region of interest" description="Disordered" evidence="2">
    <location>
        <begin position="648"/>
        <end position="669"/>
    </location>
</feature>
<dbReference type="PANTHER" id="PTHR37813:SF1">
    <property type="entry name" value="FELS-2 PROPHAGE PROTEIN"/>
    <property type="match status" value="1"/>
</dbReference>
<feature type="transmembrane region" description="Helical" evidence="3">
    <location>
        <begin position="457"/>
        <end position="479"/>
    </location>
</feature>
<evidence type="ECO:0000256" key="3">
    <source>
        <dbReference type="SAM" id="Phobius"/>
    </source>
</evidence>
<reference evidence="5 6" key="1">
    <citation type="submission" date="2016-07" db="EMBL/GenBank/DDBJ databases">
        <title>Draft Genome Sequence of Methylobrevis pamukkalensis PK2.</title>
        <authorList>
            <person name="Vasilenko O.V."/>
            <person name="Doronina N.V."/>
            <person name="Shmareva M.N."/>
            <person name="Tarlachkov S.V."/>
            <person name="Mustakhimov I."/>
            <person name="Trotsenko Y.A."/>
        </authorList>
    </citation>
    <scope>NUCLEOTIDE SEQUENCE [LARGE SCALE GENOMIC DNA]</scope>
    <source>
        <strain evidence="5 6">PK2</strain>
    </source>
</reference>
<evidence type="ECO:0000313" key="5">
    <source>
        <dbReference type="EMBL" id="ODN69554.1"/>
    </source>
</evidence>
<proteinExistence type="predicted"/>
<feature type="transmembrane region" description="Helical" evidence="3">
    <location>
        <begin position="373"/>
        <end position="397"/>
    </location>
</feature>
<evidence type="ECO:0000256" key="2">
    <source>
        <dbReference type="SAM" id="MobiDB-lite"/>
    </source>
</evidence>
<dbReference type="Pfam" id="PF10145">
    <property type="entry name" value="PhageMin_Tail"/>
    <property type="match status" value="1"/>
</dbReference>
<gene>
    <name evidence="5" type="ORF">A6302_03148</name>
</gene>
<dbReference type="NCBIfam" id="TIGR01760">
    <property type="entry name" value="tape_meas_TP901"/>
    <property type="match status" value="1"/>
</dbReference>
<feature type="transmembrane region" description="Helical" evidence="3">
    <location>
        <begin position="491"/>
        <end position="515"/>
    </location>
</feature>
<dbReference type="PANTHER" id="PTHR37813">
    <property type="entry name" value="FELS-2 PROPHAGE PROTEIN"/>
    <property type="match status" value="1"/>
</dbReference>
<keyword evidence="3" id="KW-0472">Membrane</keyword>
<keyword evidence="3" id="KW-0812">Transmembrane</keyword>
<accession>A0A1E3GZT2</accession>
<organism evidence="5 6">
    <name type="scientific">Methylobrevis pamukkalensis</name>
    <dbReference type="NCBI Taxonomy" id="1439726"/>
    <lineage>
        <taxon>Bacteria</taxon>
        <taxon>Pseudomonadati</taxon>
        <taxon>Pseudomonadota</taxon>
        <taxon>Alphaproteobacteria</taxon>
        <taxon>Hyphomicrobiales</taxon>
        <taxon>Pleomorphomonadaceae</taxon>
        <taxon>Methylobrevis</taxon>
    </lineage>
</organism>
<comment type="caution">
    <text evidence="5">The sequence shown here is derived from an EMBL/GenBank/DDBJ whole genome shotgun (WGS) entry which is preliminary data.</text>
</comment>
<sequence length="698" mass="69678">MQALWFDIWARDMTGGAFKSVQEGAEKIGRQFQQAGALWSGYVTAPIVAAGALTLNAAGDFEEAMNSVNAAAGGLDAAGFDAMRDAAIRLGAETAFSASEGAEALEMLIKNGLNAEQVLDGAADATVALASATGANLAPAADAITDVMAQFSREASGLGDVADQISGTLVASKMGFDDYRQAIGQAGGVAGKVGVDFEDMNAVLAGTSSAFSSGSDAGTSFKTFLQRLTPASKPAAQAMKQLGLQFFDAEGNMKSMAEVAEELRTGIEGLSDEARISSLQDIFGSDAIRTAMMMGEQGAEGINKLKAAIGDVSSVDQAEARMKGYNGALRELSGAFESLQIAIADSGLLEWATEAVKAATGFVRSLIETSPEILKWGTIVAGLAAVVGPALIGFGLMASGAAALMGVLAGVGGVIGTVLLSPLALVAGAVAAAALAFGVGFDDIAGVVTNLGPLLDGAWAGVSAAMAGLGEAVAASGVVESLSGLGTTIMGALSGVGAAVASAVSPIADTVMTALGSLVDGFAGAFDLAPMLDAASGAFAAFGAALSGLGAVIMAGVEVWGAFYAAVNAVVLGLTGSGLTEWITAAQPLLSALGTAFGVVAGQLLALPFELLKLGFEGLAAPSASSGWPAASWSKDCGWWRRGRRRCARPRESGHGGGGGDGPAGHRRDRVADDQAFGGVGFGVGQGRLDQGQVLRAL</sequence>
<keyword evidence="3" id="KW-1133">Transmembrane helix</keyword>
<dbReference type="EMBL" id="MCRJ01000085">
    <property type="protein sequence ID" value="ODN69554.1"/>
    <property type="molecule type" value="Genomic_DNA"/>
</dbReference>
<feature type="transmembrane region" description="Helical" evidence="3">
    <location>
        <begin position="404"/>
        <end position="437"/>
    </location>
</feature>
<dbReference type="PATRIC" id="fig|1439726.3.peg.3305"/>